<evidence type="ECO:0000256" key="2">
    <source>
        <dbReference type="PIRSR" id="PIRSR613078-2"/>
    </source>
</evidence>
<evidence type="ECO:0000256" key="1">
    <source>
        <dbReference type="ARBA" id="ARBA00022801"/>
    </source>
</evidence>
<dbReference type="Proteomes" id="UP000184251">
    <property type="component" value="Unassembled WGS sequence"/>
</dbReference>
<feature type="binding site" evidence="2">
    <location>
        <begin position="7"/>
        <end position="14"/>
    </location>
    <ligand>
        <name>substrate</name>
    </ligand>
</feature>
<dbReference type="OrthoDB" id="9783269at2"/>
<dbReference type="Pfam" id="PF00300">
    <property type="entry name" value="His_Phos_1"/>
    <property type="match status" value="1"/>
</dbReference>
<dbReference type="InterPro" id="IPR013078">
    <property type="entry name" value="His_Pase_superF_clade-1"/>
</dbReference>
<evidence type="ECO:0000313" key="3">
    <source>
        <dbReference type="EMBL" id="SHE91874.1"/>
    </source>
</evidence>
<dbReference type="SMART" id="SM00855">
    <property type="entry name" value="PGAM"/>
    <property type="match status" value="1"/>
</dbReference>
<dbReference type="GO" id="GO:0004331">
    <property type="term" value="F:fructose-2,6-bisphosphate 2-phosphatase activity"/>
    <property type="evidence" value="ECO:0007669"/>
    <property type="project" value="TreeGrafter"/>
</dbReference>
<dbReference type="CDD" id="cd07067">
    <property type="entry name" value="HP_PGM_like"/>
    <property type="match status" value="1"/>
</dbReference>
<proteinExistence type="predicted"/>
<dbReference type="EMBL" id="FQTU01000009">
    <property type="protein sequence ID" value="SHE91874.1"/>
    <property type="molecule type" value="Genomic_DNA"/>
</dbReference>
<dbReference type="InterPro" id="IPR029033">
    <property type="entry name" value="His_PPase_superfam"/>
</dbReference>
<name>A0A1M4XED0_9FIRM</name>
<dbReference type="SUPFAM" id="SSF53254">
    <property type="entry name" value="Phosphoglycerate mutase-like"/>
    <property type="match status" value="1"/>
</dbReference>
<dbReference type="PIRSF" id="PIRSF000709">
    <property type="entry name" value="6PFK_2-Ptase"/>
    <property type="match status" value="1"/>
</dbReference>
<keyword evidence="4" id="KW-1185">Reference proteome</keyword>
<accession>A0A1M4XED0</accession>
<dbReference type="RefSeq" id="WP_073270682.1">
    <property type="nucleotide sequence ID" value="NZ_FQTU01000009.1"/>
</dbReference>
<evidence type="ECO:0000313" key="4">
    <source>
        <dbReference type="Proteomes" id="UP000184251"/>
    </source>
</evidence>
<dbReference type="InterPro" id="IPR051695">
    <property type="entry name" value="Phosphoglycerate_Mutase"/>
</dbReference>
<reference evidence="3 4" key="1">
    <citation type="submission" date="2016-11" db="EMBL/GenBank/DDBJ databases">
        <authorList>
            <person name="Jaros S."/>
            <person name="Januszkiewicz K."/>
            <person name="Wedrychowicz H."/>
        </authorList>
    </citation>
    <scope>NUCLEOTIDE SEQUENCE [LARGE SCALE GENOMIC DNA]</scope>
    <source>
        <strain evidence="3 4">DSM 14828</strain>
    </source>
</reference>
<dbReference type="STRING" id="1120975.SAMN02746064_01493"/>
<sequence length="197" mass="22746">MKFYMVRHVETTGNIENRFAGITETGYTENGLRQFEVLTKKLAEDFEFDSIYSSPISRAKKIACAVGNQISLKVNLVPSLSEMNFGIFENRTFNEIQSEDNYHWNKWNEDYVNYQIPEGDSLADFHKKVSDFVDKIKHQQGASLVVCHGGTIQSMVTHLLNLEIQKRWNFHIPLGGMVEIDYENDFGVIRNLMKLVE</sequence>
<keyword evidence="1" id="KW-0378">Hydrolase</keyword>
<protein>
    <submittedName>
        <fullName evidence="3">Alpha-ribazole phosphatase</fullName>
    </submittedName>
</protein>
<organism evidence="3 4">
    <name type="scientific">Alkalibacter saccharofermentans DSM 14828</name>
    <dbReference type="NCBI Taxonomy" id="1120975"/>
    <lineage>
        <taxon>Bacteria</taxon>
        <taxon>Bacillati</taxon>
        <taxon>Bacillota</taxon>
        <taxon>Clostridia</taxon>
        <taxon>Eubacteriales</taxon>
        <taxon>Eubacteriaceae</taxon>
        <taxon>Alkalibacter</taxon>
    </lineage>
</organism>
<dbReference type="PANTHER" id="PTHR46517:SF1">
    <property type="entry name" value="FRUCTOSE-2,6-BISPHOSPHATASE TIGAR"/>
    <property type="match status" value="1"/>
</dbReference>
<dbReference type="AlphaFoldDB" id="A0A1M4XED0"/>
<dbReference type="Gene3D" id="3.40.50.1240">
    <property type="entry name" value="Phosphoglycerate mutase-like"/>
    <property type="match status" value="1"/>
</dbReference>
<dbReference type="GO" id="GO:0043456">
    <property type="term" value="P:regulation of pentose-phosphate shunt"/>
    <property type="evidence" value="ECO:0007669"/>
    <property type="project" value="TreeGrafter"/>
</dbReference>
<dbReference type="PANTHER" id="PTHR46517">
    <property type="entry name" value="FRUCTOSE-2,6-BISPHOSPHATASE TIGAR"/>
    <property type="match status" value="1"/>
</dbReference>
<feature type="binding site" evidence="2">
    <location>
        <position position="58"/>
    </location>
    <ligand>
        <name>substrate</name>
    </ligand>
</feature>
<gene>
    <name evidence="3" type="ORF">SAMN02746064_01493</name>
</gene>
<dbReference type="GO" id="GO:0045820">
    <property type="term" value="P:negative regulation of glycolytic process"/>
    <property type="evidence" value="ECO:0007669"/>
    <property type="project" value="TreeGrafter"/>
</dbReference>
<dbReference type="GO" id="GO:0005829">
    <property type="term" value="C:cytosol"/>
    <property type="evidence" value="ECO:0007669"/>
    <property type="project" value="TreeGrafter"/>
</dbReference>